<evidence type="ECO:0000313" key="1">
    <source>
        <dbReference type="Proteomes" id="UP000887580"/>
    </source>
</evidence>
<organism evidence="1 2">
    <name type="scientific">Panagrolaimus sp. PS1159</name>
    <dbReference type="NCBI Taxonomy" id="55785"/>
    <lineage>
        <taxon>Eukaryota</taxon>
        <taxon>Metazoa</taxon>
        <taxon>Ecdysozoa</taxon>
        <taxon>Nematoda</taxon>
        <taxon>Chromadorea</taxon>
        <taxon>Rhabditida</taxon>
        <taxon>Tylenchina</taxon>
        <taxon>Panagrolaimomorpha</taxon>
        <taxon>Panagrolaimoidea</taxon>
        <taxon>Panagrolaimidae</taxon>
        <taxon>Panagrolaimus</taxon>
    </lineage>
</organism>
<sequence>MPISTGRTEKAHGFVNKQFLSVQKVFEKNFLDGFERDGANFAVFHKNKAVVNLWGGNADTKAGKAWTKQTRSILFSVTKPLSGLCIALLADRGYLNYEDPVSKYWPEFGQNGKENTTIKQILDHEAGLPYIEEEISLEDAQGNSSNVLRKLEKSKPLWVPGTASGYHPVTYGWLIDGIIRNADPKRRTLRQFFKEEIAQPYGLDIDIGSEPSESYRNTYFTLPSIKEYIRDIIIDPRILPMLFLIKLQHPEAIINKVGKNPKFLDIDLDDFPFNDPAIQELSIGSATGVSNAYNLARLFSFVTEGKILSQKMLSKISRPSLETWHIEKTVIYPVMKGHGFFYEYHPTHNSRYTFGHPGFGCQGLYIDKENELVITYLSNSIKTATSYLCLPYQRLIEETYRSIRQ</sequence>
<name>A0AC35EU96_9BILA</name>
<dbReference type="WBParaSite" id="PS1159_v2.g10755.t1">
    <property type="protein sequence ID" value="PS1159_v2.g10755.t1"/>
    <property type="gene ID" value="PS1159_v2.g10755"/>
</dbReference>
<accession>A0AC35EU96</accession>
<proteinExistence type="predicted"/>
<dbReference type="Proteomes" id="UP000887580">
    <property type="component" value="Unplaced"/>
</dbReference>
<reference evidence="2" key="1">
    <citation type="submission" date="2022-11" db="UniProtKB">
        <authorList>
            <consortium name="WormBaseParasite"/>
        </authorList>
    </citation>
    <scope>IDENTIFICATION</scope>
</reference>
<protein>
    <submittedName>
        <fullName evidence="2">Beta-lactamase-related domain-containing protein</fullName>
    </submittedName>
</protein>
<evidence type="ECO:0000313" key="2">
    <source>
        <dbReference type="WBParaSite" id="PS1159_v2.g10755.t1"/>
    </source>
</evidence>